<reference evidence="3" key="1">
    <citation type="submission" date="2016-12" db="EMBL/GenBank/DDBJ databases">
        <authorList>
            <person name="Brunel B."/>
        </authorList>
    </citation>
    <scope>NUCLEOTIDE SEQUENCE [LARGE SCALE GENOMIC DNA]</scope>
</reference>
<feature type="compositionally biased region" description="Pro residues" evidence="1">
    <location>
        <begin position="143"/>
        <end position="157"/>
    </location>
</feature>
<sequence length="157" mass="17226">MPARPLEPATEDALNSIAAEMKIGRSDLIQIVPREWLETNAYLPVRTIDEESETAARSWDATSMQKTRRYICEATGLRPISPIPDQATAVPDLLTHCGAPYGFCAAELPTRTSFACFDCISLNSRIHQPREHAPRRLAGQAQRPPPATKAAGPPPPR</sequence>
<dbReference type="EMBL" id="FUIG01000070">
    <property type="protein sequence ID" value="SJM35117.1"/>
    <property type="molecule type" value="Genomic_DNA"/>
</dbReference>
<keyword evidence="3" id="KW-1185">Reference proteome</keyword>
<dbReference type="Proteomes" id="UP000245698">
    <property type="component" value="Unassembled WGS sequence"/>
</dbReference>
<protein>
    <submittedName>
        <fullName evidence="2">Uncharacterized protein</fullName>
    </submittedName>
</protein>
<organism evidence="2 3">
    <name type="scientific">Mesorhizobium delmotii</name>
    <dbReference type="NCBI Taxonomy" id="1631247"/>
    <lineage>
        <taxon>Bacteria</taxon>
        <taxon>Pseudomonadati</taxon>
        <taxon>Pseudomonadota</taxon>
        <taxon>Alphaproteobacteria</taxon>
        <taxon>Hyphomicrobiales</taxon>
        <taxon>Phyllobacteriaceae</taxon>
        <taxon>Mesorhizobium</taxon>
    </lineage>
</organism>
<accession>A0A2P9AVH7</accession>
<evidence type="ECO:0000313" key="3">
    <source>
        <dbReference type="Proteomes" id="UP000245698"/>
    </source>
</evidence>
<dbReference type="AlphaFoldDB" id="A0A2P9AVH7"/>
<feature type="region of interest" description="Disordered" evidence="1">
    <location>
        <begin position="129"/>
        <end position="157"/>
    </location>
</feature>
<evidence type="ECO:0000256" key="1">
    <source>
        <dbReference type="SAM" id="MobiDB-lite"/>
    </source>
</evidence>
<proteinExistence type="predicted"/>
<evidence type="ECO:0000313" key="2">
    <source>
        <dbReference type="EMBL" id="SJM35117.1"/>
    </source>
</evidence>
<gene>
    <name evidence="2" type="ORF">BQ8482_60128</name>
</gene>
<name>A0A2P9AVH7_9HYPH</name>